<feature type="compositionally biased region" description="Basic residues" evidence="11">
    <location>
        <begin position="1341"/>
        <end position="1355"/>
    </location>
</feature>
<dbReference type="InterPro" id="IPR027417">
    <property type="entry name" value="P-loop_NTPase"/>
</dbReference>
<evidence type="ECO:0000256" key="7">
    <source>
        <dbReference type="ARBA" id="ARBA00023125"/>
    </source>
</evidence>
<dbReference type="EMBL" id="SOYY01000023">
    <property type="protein sequence ID" value="KAA0703628.1"/>
    <property type="molecule type" value="Genomic_DNA"/>
</dbReference>
<comment type="subcellular location">
    <subcellularLocation>
        <location evidence="1">Nucleus</location>
    </subcellularLocation>
</comment>
<dbReference type="InterPro" id="IPR000953">
    <property type="entry name" value="Chromo/chromo_shadow_dom"/>
</dbReference>
<dbReference type="Pfam" id="PF23588">
    <property type="entry name" value="HTH_CHD1_Hrp3"/>
    <property type="match status" value="1"/>
</dbReference>
<feature type="domain" description="Chromo" evidence="12">
    <location>
        <begin position="362"/>
        <end position="452"/>
    </location>
</feature>
<dbReference type="CDD" id="cd18793">
    <property type="entry name" value="SF2_C_SNF"/>
    <property type="match status" value="1"/>
</dbReference>
<dbReference type="GO" id="GO:0140658">
    <property type="term" value="F:ATP-dependent chromatin remodeler activity"/>
    <property type="evidence" value="ECO:0007669"/>
    <property type="project" value="TreeGrafter"/>
</dbReference>
<feature type="region of interest" description="Disordered" evidence="11">
    <location>
        <begin position="1329"/>
        <end position="1478"/>
    </location>
</feature>
<dbReference type="InterPro" id="IPR023780">
    <property type="entry name" value="Chromo_domain"/>
</dbReference>
<dbReference type="FunFam" id="2.40.50.40:FF:000008">
    <property type="entry name" value="Chromodomain-helicase-DNA-binding protein 2 isoform 1"/>
    <property type="match status" value="1"/>
</dbReference>
<evidence type="ECO:0000259" key="14">
    <source>
        <dbReference type="PROSITE" id="PS51194"/>
    </source>
</evidence>
<evidence type="ECO:0000256" key="3">
    <source>
        <dbReference type="ARBA" id="ARBA00022741"/>
    </source>
</evidence>
<name>A0A5A9N346_9TELE</name>
<feature type="compositionally biased region" description="Basic and acidic residues" evidence="11">
    <location>
        <begin position="109"/>
        <end position="121"/>
    </location>
</feature>
<feature type="compositionally biased region" description="Low complexity" evidence="11">
    <location>
        <begin position="78"/>
        <end position="107"/>
    </location>
</feature>
<keyword evidence="3" id="KW-0547">Nucleotide-binding</keyword>
<dbReference type="InterPro" id="IPR000330">
    <property type="entry name" value="SNF2_N"/>
</dbReference>
<feature type="domain" description="Helicase ATP-binding" evidence="13">
    <location>
        <begin position="492"/>
        <end position="662"/>
    </location>
</feature>
<dbReference type="InterPro" id="IPR025260">
    <property type="entry name" value="CHD1-like_C"/>
</dbReference>
<dbReference type="PROSITE" id="PS50013">
    <property type="entry name" value="CHROMO_2"/>
    <property type="match status" value="2"/>
</dbReference>
<keyword evidence="6" id="KW-0805">Transcription regulation</keyword>
<evidence type="ECO:0000313" key="16">
    <source>
        <dbReference type="Proteomes" id="UP000324632"/>
    </source>
</evidence>
<evidence type="ECO:0000256" key="9">
    <source>
        <dbReference type="ARBA" id="ARBA00023242"/>
    </source>
</evidence>
<dbReference type="CDD" id="cd18666">
    <property type="entry name" value="CD1_tandem_CHD1-2_like"/>
    <property type="match status" value="1"/>
</dbReference>
<dbReference type="Gene3D" id="3.40.50.10810">
    <property type="entry name" value="Tandem AAA-ATPase domain"/>
    <property type="match status" value="1"/>
</dbReference>
<feature type="compositionally biased region" description="Acidic residues" evidence="11">
    <location>
        <begin position="1375"/>
        <end position="1386"/>
    </location>
</feature>
<dbReference type="Gene3D" id="1.10.10.60">
    <property type="entry name" value="Homeodomain-like"/>
    <property type="match status" value="1"/>
</dbReference>
<feature type="domain" description="Helicase C-terminal" evidence="14">
    <location>
        <begin position="791"/>
        <end position="942"/>
    </location>
</feature>
<dbReference type="InterPro" id="IPR049730">
    <property type="entry name" value="SNF2/RAD54-like_C"/>
</dbReference>
<proteinExistence type="predicted"/>
<dbReference type="Proteomes" id="UP000324632">
    <property type="component" value="Chromosome 23"/>
</dbReference>
<keyword evidence="8" id="KW-0804">Transcription</keyword>
<dbReference type="PROSITE" id="PS00598">
    <property type="entry name" value="CHROMO_1"/>
    <property type="match status" value="2"/>
</dbReference>
<dbReference type="SMART" id="SM00487">
    <property type="entry name" value="DEXDc"/>
    <property type="match status" value="1"/>
</dbReference>
<dbReference type="CDD" id="cd18661">
    <property type="entry name" value="CD2_tandem_CHD1-2_like"/>
    <property type="match status" value="1"/>
</dbReference>
<dbReference type="GO" id="GO:0005634">
    <property type="term" value="C:nucleus"/>
    <property type="evidence" value="ECO:0007669"/>
    <property type="project" value="UniProtKB-SubCell"/>
</dbReference>
<evidence type="ECO:0000259" key="13">
    <source>
        <dbReference type="PROSITE" id="PS51192"/>
    </source>
</evidence>
<dbReference type="Pfam" id="PF00271">
    <property type="entry name" value="Helicase_C"/>
    <property type="match status" value="1"/>
</dbReference>
<dbReference type="GO" id="GO:0004386">
    <property type="term" value="F:helicase activity"/>
    <property type="evidence" value="ECO:0007669"/>
    <property type="project" value="UniProtKB-KW"/>
</dbReference>
<comment type="catalytic activity">
    <reaction evidence="10">
        <text>ATP + H2O = ADP + phosphate + H(+)</text>
        <dbReference type="Rhea" id="RHEA:13065"/>
        <dbReference type="ChEBI" id="CHEBI:15377"/>
        <dbReference type="ChEBI" id="CHEBI:15378"/>
        <dbReference type="ChEBI" id="CHEBI:30616"/>
        <dbReference type="ChEBI" id="CHEBI:43474"/>
        <dbReference type="ChEBI" id="CHEBI:456216"/>
    </reaction>
</comment>
<evidence type="ECO:0000256" key="1">
    <source>
        <dbReference type="ARBA" id="ARBA00004123"/>
    </source>
</evidence>
<comment type="caution">
    <text evidence="15">The sequence shown here is derived from an EMBL/GenBank/DDBJ whole genome shotgun (WGS) entry which is preliminary data.</text>
</comment>
<feature type="compositionally biased region" description="Acidic residues" evidence="11">
    <location>
        <begin position="1407"/>
        <end position="1430"/>
    </location>
</feature>
<keyword evidence="7 15" id="KW-0238">DNA-binding</keyword>
<dbReference type="GO" id="GO:0042393">
    <property type="term" value="F:histone binding"/>
    <property type="evidence" value="ECO:0007669"/>
    <property type="project" value="TreeGrafter"/>
</dbReference>
<feature type="compositionally biased region" description="Basic residues" evidence="11">
    <location>
        <begin position="1117"/>
        <end position="1127"/>
    </location>
</feature>
<feature type="region of interest" description="Disordered" evidence="11">
    <location>
        <begin position="1492"/>
        <end position="1511"/>
    </location>
</feature>
<dbReference type="InterPro" id="IPR016197">
    <property type="entry name" value="Chromo-like_dom_sf"/>
</dbReference>
<dbReference type="PANTHER" id="PTHR45623">
    <property type="entry name" value="CHROMODOMAIN-HELICASE-DNA-BINDING PROTEIN 3-RELATED-RELATED"/>
    <property type="match status" value="1"/>
</dbReference>
<evidence type="ECO:0000256" key="8">
    <source>
        <dbReference type="ARBA" id="ARBA00023163"/>
    </source>
</evidence>
<dbReference type="Gene3D" id="3.40.50.300">
    <property type="entry name" value="P-loop containing nucleotide triphosphate hydrolases"/>
    <property type="match status" value="1"/>
</dbReference>
<evidence type="ECO:0000313" key="15">
    <source>
        <dbReference type="EMBL" id="KAA0703628.1"/>
    </source>
</evidence>
<dbReference type="Pfam" id="PF00176">
    <property type="entry name" value="SNF2-rel_dom"/>
    <property type="match status" value="1"/>
</dbReference>
<feature type="compositionally biased region" description="Basic and acidic residues" evidence="11">
    <location>
        <begin position="1697"/>
        <end position="1784"/>
    </location>
</feature>
<keyword evidence="16" id="KW-1185">Reference proteome</keyword>
<feature type="region of interest" description="Disordered" evidence="11">
    <location>
        <begin position="1"/>
        <end position="29"/>
    </location>
</feature>
<dbReference type="PANTHER" id="PTHR45623:SF7">
    <property type="entry name" value="CHROMODOMAIN-HELICASE-DNA-BINDING PROTEIN 1"/>
    <property type="match status" value="1"/>
</dbReference>
<dbReference type="FunFam" id="1.10.10.60:FF:000106">
    <property type="entry name" value="Chromodomain-helicase-DNA-binding protein 2 isoform 1"/>
    <property type="match status" value="1"/>
</dbReference>
<dbReference type="FunFam" id="3.40.50.300:FF:000130">
    <property type="entry name" value="Chromodomain-helicase-DNA-binding protein 2 isoform 1"/>
    <property type="match status" value="1"/>
</dbReference>
<accession>A0A5A9N346</accession>
<dbReference type="FunFam" id="2.40.50.40:FF:000014">
    <property type="entry name" value="Chromodomain-helicase-DNA-binding protein 2 isoform 1"/>
    <property type="match status" value="1"/>
</dbReference>
<feature type="compositionally biased region" description="Low complexity" evidence="11">
    <location>
        <begin position="143"/>
        <end position="167"/>
    </location>
</feature>
<dbReference type="GO" id="GO:0000785">
    <property type="term" value="C:chromatin"/>
    <property type="evidence" value="ECO:0007669"/>
    <property type="project" value="TreeGrafter"/>
</dbReference>
<dbReference type="SUPFAM" id="SSF52540">
    <property type="entry name" value="P-loop containing nucleoside triphosphate hydrolases"/>
    <property type="match status" value="2"/>
</dbReference>
<keyword evidence="9" id="KW-0539">Nucleus</keyword>
<keyword evidence="4" id="KW-0378">Hydrolase</keyword>
<keyword evidence="15" id="KW-0347">Helicase</keyword>
<organism evidence="15 16">
    <name type="scientific">Triplophysa tibetana</name>
    <dbReference type="NCBI Taxonomy" id="1572043"/>
    <lineage>
        <taxon>Eukaryota</taxon>
        <taxon>Metazoa</taxon>
        <taxon>Chordata</taxon>
        <taxon>Craniata</taxon>
        <taxon>Vertebrata</taxon>
        <taxon>Euteleostomi</taxon>
        <taxon>Actinopterygii</taxon>
        <taxon>Neopterygii</taxon>
        <taxon>Teleostei</taxon>
        <taxon>Ostariophysi</taxon>
        <taxon>Cypriniformes</taxon>
        <taxon>Nemacheilidae</taxon>
        <taxon>Triplophysa</taxon>
    </lineage>
</organism>
<dbReference type="GO" id="GO:0005524">
    <property type="term" value="F:ATP binding"/>
    <property type="evidence" value="ECO:0007669"/>
    <property type="project" value="UniProtKB-KW"/>
</dbReference>
<dbReference type="GO" id="GO:0003682">
    <property type="term" value="F:chromatin binding"/>
    <property type="evidence" value="ECO:0007669"/>
    <property type="project" value="TreeGrafter"/>
</dbReference>
<evidence type="ECO:0000256" key="6">
    <source>
        <dbReference type="ARBA" id="ARBA00023015"/>
    </source>
</evidence>
<dbReference type="Pfam" id="PF00385">
    <property type="entry name" value="Chromo"/>
    <property type="match status" value="2"/>
</dbReference>
<feature type="region of interest" description="Disordered" evidence="11">
    <location>
        <begin position="42"/>
        <end position="193"/>
    </location>
</feature>
<dbReference type="SUPFAM" id="SSF54160">
    <property type="entry name" value="Chromo domain-like"/>
    <property type="match status" value="2"/>
</dbReference>
<dbReference type="PROSITE" id="PS51192">
    <property type="entry name" value="HELICASE_ATP_BIND_1"/>
    <property type="match status" value="1"/>
</dbReference>
<dbReference type="Pfam" id="PF18375">
    <property type="entry name" value="CDH1_2_SANT_HL1"/>
    <property type="match status" value="1"/>
</dbReference>
<feature type="region of interest" description="Disordered" evidence="11">
    <location>
        <begin position="1645"/>
        <end position="1824"/>
    </location>
</feature>
<dbReference type="InterPro" id="IPR014001">
    <property type="entry name" value="Helicase_ATP-bd"/>
</dbReference>
<evidence type="ECO:0000259" key="12">
    <source>
        <dbReference type="PROSITE" id="PS50013"/>
    </source>
</evidence>
<feature type="compositionally biased region" description="Basic and acidic residues" evidence="11">
    <location>
        <begin position="1431"/>
        <end position="1478"/>
    </location>
</feature>
<dbReference type="GO" id="GO:0003677">
    <property type="term" value="F:DNA binding"/>
    <property type="evidence" value="ECO:0007669"/>
    <property type="project" value="UniProtKB-KW"/>
</dbReference>
<evidence type="ECO:0000256" key="11">
    <source>
        <dbReference type="SAM" id="MobiDB-lite"/>
    </source>
</evidence>
<dbReference type="GO" id="GO:0016887">
    <property type="term" value="F:ATP hydrolysis activity"/>
    <property type="evidence" value="ECO:0007669"/>
    <property type="project" value="TreeGrafter"/>
</dbReference>
<dbReference type="InterPro" id="IPR056302">
    <property type="entry name" value="CHD1-2/Hrp3_HTH"/>
</dbReference>
<evidence type="ECO:0000256" key="4">
    <source>
        <dbReference type="ARBA" id="ARBA00022801"/>
    </source>
</evidence>
<protein>
    <submittedName>
        <fullName evidence="15">Chromodomain-helicase-DNA-binding protein 1</fullName>
    </submittedName>
</protein>
<evidence type="ECO:0000256" key="2">
    <source>
        <dbReference type="ARBA" id="ARBA00022737"/>
    </source>
</evidence>
<feature type="domain" description="Chromo" evidence="12">
    <location>
        <begin position="245"/>
        <end position="337"/>
    </location>
</feature>
<keyword evidence="5" id="KW-0067">ATP-binding</keyword>
<dbReference type="InterPro" id="IPR038718">
    <property type="entry name" value="SNF2-like_sf"/>
</dbReference>
<dbReference type="Gene3D" id="2.40.50.40">
    <property type="match status" value="2"/>
</dbReference>
<dbReference type="GO" id="GO:0034728">
    <property type="term" value="P:nucleosome organization"/>
    <property type="evidence" value="ECO:0007669"/>
    <property type="project" value="TreeGrafter"/>
</dbReference>
<dbReference type="FunFam" id="3.40.50.10810:FF:000007">
    <property type="entry name" value="Chromodomain-helicase-DNA-binding protein 2 isoform 1"/>
    <property type="match status" value="1"/>
</dbReference>
<dbReference type="SMART" id="SM00490">
    <property type="entry name" value="HELICc"/>
    <property type="match status" value="1"/>
</dbReference>
<dbReference type="InterPro" id="IPR040793">
    <property type="entry name" value="CDH1_2_SANT_HL1"/>
</dbReference>
<evidence type="ECO:0000256" key="10">
    <source>
        <dbReference type="ARBA" id="ARBA00049360"/>
    </source>
</evidence>
<dbReference type="InterPro" id="IPR023779">
    <property type="entry name" value="Chromodomain_CS"/>
</dbReference>
<evidence type="ECO:0000256" key="5">
    <source>
        <dbReference type="ARBA" id="ARBA00022840"/>
    </source>
</evidence>
<keyword evidence="2" id="KW-0677">Repeat</keyword>
<dbReference type="SMART" id="SM01176">
    <property type="entry name" value="DUF4208"/>
    <property type="match status" value="1"/>
</dbReference>
<dbReference type="PROSITE" id="PS51194">
    <property type="entry name" value="HELICASE_CTER"/>
    <property type="match status" value="1"/>
</dbReference>
<dbReference type="Pfam" id="PF13907">
    <property type="entry name" value="CHD1-like_C"/>
    <property type="match status" value="1"/>
</dbReference>
<feature type="compositionally biased region" description="Basic and acidic residues" evidence="11">
    <location>
        <begin position="1645"/>
        <end position="1688"/>
    </location>
</feature>
<reference evidence="15 16" key="1">
    <citation type="journal article" date="2019" name="Mol. Ecol. Resour.">
        <title>Chromosome-level genome assembly of Triplophysa tibetana, a fish adapted to the harsh high-altitude environment of the Tibetan Plateau.</title>
        <authorList>
            <person name="Yang X."/>
            <person name="Liu H."/>
            <person name="Ma Z."/>
            <person name="Zou Y."/>
            <person name="Zou M."/>
            <person name="Mao Y."/>
            <person name="Li X."/>
            <person name="Wang H."/>
            <person name="Chen T."/>
            <person name="Wang W."/>
            <person name="Yang R."/>
        </authorList>
    </citation>
    <scope>NUCLEOTIDE SEQUENCE [LARGE SCALE GENOMIC DNA]</scope>
    <source>
        <strain evidence="15">TTIB1903HZAU</strain>
        <tissue evidence="15">Muscle</tissue>
    </source>
</reference>
<feature type="region of interest" description="Disordered" evidence="11">
    <location>
        <begin position="1096"/>
        <end position="1129"/>
    </location>
</feature>
<dbReference type="InterPro" id="IPR001650">
    <property type="entry name" value="Helicase_C-like"/>
</dbReference>
<gene>
    <name evidence="15" type="ORF">E1301_Tti015526</name>
</gene>
<sequence>MERDRFLSEVGSMEDGAFSHSEGEQWTAHRPYRILLDTDPFTFDPFEMAGRTEDESVSNSSGESSNSDDESGSGSGSGSSSSSSSSSSSRSGSSQSGSGSDSGSQSDSDSEKSKEKNDQGNKIDGAADSSSSDSDDDSKSKSKGSGSDSDSGSDSGSGSGSSESSAEGGKRQLQGMAKRVNLQSSRPRPLPPMMRTIIRKLSPARGGRPQVNVSYKEDEELKTDSDDLVEVVGEDVPPPEEDEFETLERVMEMRIGRKGATGAVTTVYAVEADGDPNAGFDPNRQSGDVQYLIKWKNWSHIHNTWETEETLKQQNVKGMKKLDNFKKKEQEKKKWLKTASPEDVEYLNCQQELMDDLHSQYQIVERIIGEEALSSPDFEETQTEVVYFCCGFNLAGHSNQKSAAGYPDYLCKWQGLPYFECSWEDGALIGRKFQKCINDYMSRNQSKSIPFRECKVLKQRPRFVPMKKQPPYIGGEGLELRDYQLDSLNWMAHSWCKGNSCILADEMGLGKTIQTISFLNYLFNEHQLYGPFLLVVPLSTLTSWQREILLWAPQMNVVVYLGDINSRNMIRTHEWMHLQTKRLKLNILLTTYEILLKDKSFLGNVSWAFIGVDEAHRLKNDDSLLYKTMMDFKSNHRLLITGTPLQNSLKELWSLLHFIMPDKFHSWEMFEEDHGKGRDSGYTSLHKELEPFLLRRVKKDVEKSLPAKVEQILRVEMSAIQKQYYKWILTRNYKALSKGTKGSTSGFLNVMMELKKCCNHCYLIKPPEENEFYSRQEGLQHLIRSSGKLVLLDKLLVRLKERGHRVLIFSQMVRMLDILAEYLKSRQFLFQRLDGSIKGEMRKQALDHFNAEGSEDFCFLLSTRAGGLGINLASADTVVIFDSDWNPQNDLQAQARAHRIGQKKQVNIYRLVTKGSVEEEIIERAKKKMVLDHLVIQRMDTTGKTVLDTGAAPSSSTPFNKEELSAILKFGAEELFKEQEGEEQEPQEMDIDEILKRAETRENDPGPSTVGEELLSQFKVANFSMMDDEEIDMDTDRHNKNWDSIIPEEQRRRLEEEERQKELAEIYLLPRMRKCAKQASHTLQCLLDLSSFNGNEGRRSRNRRYSASDSDSTSERKRPKKRGRPRTIPRENIKGFTDAEIRRFIKSYKKFGGPLERLDAIARDAELVDKSENDLRRLAETVHNGCVRTLKENPCGPERTSGRRGKVKGPTFRISGVQVNAKLVISHEEELAPLHKAIPSDPEERKRYIIPCHAKAAHFDIEWGKEDDSSLLIGIYEYGYGSWEMIKMDPDLNLTHKLLPDDPDKKPQAKQLQTRADYLIKLLSKDLAKKEAQKQSGTANSRKRKPRGKKNKAVKPKVDEVMNSLSSTPPSDKSSEDEDDKDEEEKEPAVVKAPNRRGGVTERTDKDEEEEEEEESSSEEEEPEIKEQEEEIKKVVKKEIKKEKKEEGRNSKEREPKEKEIKPDPVHREEESPTEKAVDVKAEVWEKAADTPVPVSAGGENIPASEESEELDQKTFSVCKERMRPVKAALKQLDRPEKGLSEREQLEHTRQCLIKIGDHITECLREYTNPELIKQWRKNLWIFVSKFTEFDARKLHKLYKHAIKKRQENAQVCLHTCIYYGLNVLFAYTCITLNAVVLSDTERIKESQQDDSSRDSSSSDRHHSSRYHEHGKDRHPSDTYRKSADSRKRPYPSFSNGKDHRERDRDHYRERDRPDSRYYSDGKHRKVDDHLSNRDHRSDGSSKESRAQSEHRSHSEHRSGSDYTHHKSSRDYRYHSDWQIDHRVSGSGQRSPREQRSPYDSRSPFEYSSDHRSTPERVWSSRKT</sequence>
<dbReference type="SMART" id="SM00298">
    <property type="entry name" value="CHROMO"/>
    <property type="match status" value="2"/>
</dbReference>